<feature type="region of interest" description="Disordered" evidence="1">
    <location>
        <begin position="1"/>
        <end position="48"/>
    </location>
</feature>
<evidence type="ECO:0000313" key="3">
    <source>
        <dbReference type="MGI" id="MGI:3704199"/>
    </source>
</evidence>
<gene>
    <name evidence="3" type="primary">Gm10176</name>
    <name evidence="3" type="synonym">Dnm3</name>
</gene>
<dbReference type="MGI" id="MGI:3704199">
    <property type="gene designation" value="Gm10176"/>
</dbReference>
<proteinExistence type="evidence at transcript level"/>
<dbReference type="AlphaFoldDB" id="Q8CDP4"/>
<reference evidence="2" key="3">
    <citation type="journal article" date="2000" name="Genome Res.">
        <title>RIKEN integrated sequence analysis (RISA) system--384-format sequencing pipeline with 384 multicapillary sequencer.</title>
        <authorList>
            <person name="Shibata K."/>
            <person name="Itoh M."/>
            <person name="Aizawa K."/>
            <person name="Nagaoka S."/>
            <person name="Sasaki N."/>
            <person name="Carninci P."/>
            <person name="Konno H."/>
            <person name="Akiyama J."/>
            <person name="Nishi K."/>
            <person name="Kitsunai T."/>
            <person name="Tashiro H."/>
            <person name="Itoh M."/>
            <person name="Sumi N."/>
            <person name="Ishii Y."/>
            <person name="Nakamura S."/>
            <person name="Hazama M."/>
            <person name="Nishine T."/>
            <person name="Harada A."/>
            <person name="Yamamoto R."/>
            <person name="Matsumoto H."/>
            <person name="Sakaguchi S."/>
            <person name="Ikegami T."/>
            <person name="Kashiwagi K."/>
            <person name="Fujiwake S."/>
            <person name="Inoue K."/>
            <person name="Togawa Y."/>
            <person name="Izawa M."/>
            <person name="Ohara E."/>
            <person name="Watahiki M."/>
            <person name="Yoneda Y."/>
            <person name="Ishikawa T."/>
            <person name="Ozawa K."/>
            <person name="Tanaka T."/>
            <person name="Matsuura S."/>
            <person name="Kawai J."/>
            <person name="Okazaki Y."/>
            <person name="Muramatsu M."/>
            <person name="Inoue Y."/>
            <person name="Kira A."/>
            <person name="Hayashizaki Y."/>
        </authorList>
    </citation>
    <scope>NUCLEOTIDE SEQUENCE</scope>
    <source>
        <strain evidence="2">C57BL/6J</strain>
        <tissue evidence="2">Testis</tissue>
    </source>
</reference>
<reference evidence="2" key="5">
    <citation type="submission" date="2001-07" db="EMBL/GenBank/DDBJ databases">
        <authorList>
            <person name="Adachi J."/>
            <person name="Aizawa K."/>
            <person name="Akimura T."/>
            <person name="Arakawa T."/>
            <person name="Bono H."/>
            <person name="Carninci P."/>
            <person name="Fukuda S."/>
            <person name="Furuno M."/>
            <person name="Hanagaki T."/>
            <person name="Hara A."/>
            <person name="Hashizume W."/>
            <person name="Hayashida K."/>
            <person name="Hayatsu N."/>
            <person name="Hiramoto K."/>
            <person name="Hiraoka T."/>
            <person name="Hirozane T."/>
            <person name="Hori F."/>
            <person name="Imotani K."/>
            <person name="Ishii Y."/>
            <person name="Itoh M."/>
            <person name="Kagawa I."/>
            <person name="Kasukawa T."/>
            <person name="Katoh H."/>
            <person name="Kawai J."/>
            <person name="Kojima Y."/>
            <person name="Kondo S."/>
            <person name="Konno H."/>
            <person name="Kouda M."/>
            <person name="Koya S."/>
            <person name="Kurihara C."/>
            <person name="Matsuyama T."/>
            <person name="Miyazaki A."/>
            <person name="Murata M."/>
            <person name="Nakamura M."/>
            <person name="Nishi K."/>
            <person name="Nomura K."/>
            <person name="Numazaki R."/>
            <person name="Ohno M."/>
            <person name="Ohsato N."/>
            <person name="Okazaki Y."/>
            <person name="Saito R."/>
            <person name="Saitoh H."/>
            <person name="Sakai C."/>
            <person name="Sakai K."/>
            <person name="Sakazume N."/>
            <person name="Sano H."/>
            <person name="Sasaki D."/>
            <person name="Shibata K."/>
            <person name="Shinagawa A."/>
            <person name="Shiraki T."/>
            <person name="Sogabe Y."/>
            <person name="Tagami M."/>
            <person name="Tagawa A."/>
            <person name="Takahashi F."/>
            <person name="Takaku-Akahira S."/>
            <person name="Takeda Y."/>
            <person name="Tanaka T."/>
            <person name="Tomaru A."/>
            <person name="Toya T."/>
            <person name="Yasunishi A."/>
            <person name="Muramatsu M."/>
            <person name="Hayashizaki Y."/>
        </authorList>
    </citation>
    <scope>NUCLEOTIDE SEQUENCE</scope>
    <source>
        <strain evidence="2">C57BL/6J</strain>
        <tissue evidence="2">Testis</tissue>
    </source>
</reference>
<evidence type="ECO:0000313" key="2">
    <source>
        <dbReference type="EMBL" id="BAC26607.1"/>
    </source>
</evidence>
<reference evidence="2" key="7">
    <citation type="journal article" date="2005" name="Science">
        <title>The Transcriptional Landscape of the Mammalian Genome.</title>
        <authorList>
            <consortium name="The FANTOM Consortium"/>
            <consortium name="Riken Genome Exploration Research Group and Genome Science Group (Genome Network Project Core Group)"/>
        </authorList>
    </citation>
    <scope>NUCLEOTIDE SEQUENCE</scope>
    <source>
        <strain evidence="2">C57BL/6J</strain>
        <tissue evidence="2">Testis</tissue>
    </source>
</reference>
<reference evidence="2" key="2">
    <citation type="journal article" date="2000" name="Genome Res.">
        <title>Normalization and subtraction of cap-trapper-selected cDNAs to prepare full-length cDNA libraries for rapid discovery of new genes.</title>
        <authorList>
            <person name="Carninci P."/>
            <person name="Shibata Y."/>
            <person name="Hayatsu N."/>
            <person name="Sugahara Y."/>
            <person name="Shibata K."/>
            <person name="Itoh M."/>
            <person name="Konno H."/>
            <person name="Okazaki Y."/>
            <person name="Muramatsu M."/>
            <person name="Hayashizaki Y."/>
        </authorList>
    </citation>
    <scope>NUCLEOTIDE SEQUENCE</scope>
    <source>
        <strain evidence="2">C57BL/6J</strain>
        <tissue evidence="2">Testis</tissue>
    </source>
</reference>
<accession>Q8CDP4</accession>
<protein>
    <submittedName>
        <fullName evidence="2">Uncharacterized protein</fullName>
    </submittedName>
</protein>
<dbReference type="AGR" id="MGI:3704199"/>
<dbReference type="EMBL" id="AK029767">
    <property type="protein sequence ID" value="BAC26607.1"/>
    <property type="molecule type" value="mRNA"/>
</dbReference>
<feature type="non-terminal residue" evidence="2">
    <location>
        <position position="1"/>
    </location>
</feature>
<evidence type="ECO:0000256" key="1">
    <source>
        <dbReference type="SAM" id="MobiDB-lite"/>
    </source>
</evidence>
<organism evidence="2">
    <name type="scientific">Mus musculus</name>
    <name type="common">Mouse</name>
    <dbReference type="NCBI Taxonomy" id="10090"/>
    <lineage>
        <taxon>Eukaryota</taxon>
        <taxon>Metazoa</taxon>
        <taxon>Chordata</taxon>
        <taxon>Craniata</taxon>
        <taxon>Vertebrata</taxon>
        <taxon>Euteleostomi</taxon>
        <taxon>Mammalia</taxon>
        <taxon>Eutheria</taxon>
        <taxon>Euarchontoglires</taxon>
        <taxon>Glires</taxon>
        <taxon>Rodentia</taxon>
        <taxon>Myomorpha</taxon>
        <taxon>Muroidea</taxon>
        <taxon>Muridae</taxon>
        <taxon>Murinae</taxon>
        <taxon>Mus</taxon>
        <taxon>Mus</taxon>
    </lineage>
</organism>
<reference evidence="2" key="4">
    <citation type="journal article" date="2001" name="Nature">
        <title>Functional annotation of a full-length mouse cDNA collection.</title>
        <authorList>
            <consortium name="The RIKEN Genome Exploration Research Group Phase II Team and the FANTOM Consortium"/>
        </authorList>
    </citation>
    <scope>NUCLEOTIDE SEQUENCE</scope>
    <source>
        <strain evidence="2">C57BL/6J</strain>
        <tissue evidence="2">Testis</tissue>
    </source>
</reference>
<sequence>GALSSCRRSGRPPRRSVAALADSSVPEPRKRPADGSPEGSALPSPGSPSCLCGQLPHRSLFDCVTWQAAQASKHLSRLSLCGAHTAESLHRCPIPASHC</sequence>
<reference evidence="2" key="6">
    <citation type="journal article" date="2002" name="Nature">
        <title>Analysis of the mouse transcriptome based on functional annotation of 60,770 full-length cDNAs.</title>
        <authorList>
            <consortium name="The FANTOM Consortium and the RIKEN Genome Exploration Research Group Phase I and II Team"/>
        </authorList>
    </citation>
    <scope>NUCLEOTIDE SEQUENCE</scope>
    <source>
        <strain evidence="2">C57BL/6J</strain>
        <tissue evidence="2">Testis</tissue>
    </source>
</reference>
<reference evidence="2" key="1">
    <citation type="journal article" date="1999" name="Methods Enzymol.">
        <title>High-efficiency full-length cDNA cloning.</title>
        <authorList>
            <person name="Carninci P."/>
            <person name="Hayashizaki Y."/>
        </authorList>
    </citation>
    <scope>NUCLEOTIDE SEQUENCE</scope>
    <source>
        <strain evidence="2">C57BL/6J</strain>
        <tissue evidence="2">Testis</tissue>
    </source>
</reference>
<name>Q8CDP4_MOUSE</name>
<reference evidence="2" key="8">
    <citation type="journal article" date="2005" name="Science">
        <title>Antisense Transcription in the Mammalian Transcriptome.</title>
        <authorList>
            <consortium name="RIKEN Genome Exploration Research Group and Genome Science Group (Genome Network Project Core Group) and the FANTOM Consortium"/>
        </authorList>
    </citation>
    <scope>NUCLEOTIDE SEQUENCE</scope>
    <source>
        <strain evidence="2">C57BL/6J</strain>
        <tissue evidence="2">Testis</tissue>
    </source>
</reference>